<feature type="transmembrane region" description="Helical" evidence="11">
    <location>
        <begin position="403"/>
        <end position="429"/>
    </location>
</feature>
<dbReference type="InterPro" id="IPR003599">
    <property type="entry name" value="Ig_sub"/>
</dbReference>
<evidence type="ECO:0000256" key="10">
    <source>
        <dbReference type="ARBA" id="ARBA00023319"/>
    </source>
</evidence>
<dbReference type="AlphaFoldDB" id="A0A665UHI0"/>
<feature type="domain" description="Ig-like" evidence="12">
    <location>
        <begin position="225"/>
        <end position="313"/>
    </location>
</feature>
<evidence type="ECO:0000313" key="13">
    <source>
        <dbReference type="Ensembl" id="ENSENLP00000018654.1"/>
    </source>
</evidence>
<evidence type="ECO:0000313" key="14">
    <source>
        <dbReference type="Proteomes" id="UP000472264"/>
    </source>
</evidence>
<dbReference type="PANTHER" id="PTHR13771:SF9">
    <property type="entry name" value="INTERCELLULAR ADHESION MOLECULE 5"/>
    <property type="match status" value="1"/>
</dbReference>
<feature type="domain" description="Ig-like" evidence="12">
    <location>
        <begin position="96"/>
        <end position="199"/>
    </location>
</feature>
<evidence type="ECO:0000259" key="12">
    <source>
        <dbReference type="PROSITE" id="PS50835"/>
    </source>
</evidence>
<dbReference type="SUPFAM" id="SSF48726">
    <property type="entry name" value="Immunoglobulin"/>
    <property type="match status" value="4"/>
</dbReference>
<dbReference type="PROSITE" id="PS50835">
    <property type="entry name" value="IG_LIKE"/>
    <property type="match status" value="3"/>
</dbReference>
<evidence type="ECO:0000256" key="3">
    <source>
        <dbReference type="ARBA" id="ARBA00022729"/>
    </source>
</evidence>
<keyword evidence="14" id="KW-1185">Reference proteome</keyword>
<name>A0A665UHI0_ECHNA</name>
<proteinExistence type="predicted"/>
<dbReference type="PANTHER" id="PTHR13771">
    <property type="entry name" value="INTERCELLULAR ADHESION MOLECULE"/>
    <property type="match status" value="1"/>
</dbReference>
<reference evidence="13" key="3">
    <citation type="submission" date="2025-09" db="UniProtKB">
        <authorList>
            <consortium name="Ensembl"/>
        </authorList>
    </citation>
    <scope>IDENTIFICATION</scope>
</reference>
<dbReference type="SMART" id="SM00409">
    <property type="entry name" value="IG"/>
    <property type="match status" value="3"/>
</dbReference>
<keyword evidence="10" id="KW-0393">Immunoglobulin domain</keyword>
<evidence type="ECO:0000256" key="9">
    <source>
        <dbReference type="ARBA" id="ARBA00023180"/>
    </source>
</evidence>
<keyword evidence="3" id="KW-0732">Signal</keyword>
<dbReference type="InParanoid" id="A0A665UHI0"/>
<dbReference type="GO" id="GO:0098609">
    <property type="term" value="P:cell-cell adhesion"/>
    <property type="evidence" value="ECO:0007669"/>
    <property type="project" value="InterPro"/>
</dbReference>
<reference evidence="13" key="1">
    <citation type="submission" date="2021-04" db="EMBL/GenBank/DDBJ databases">
        <authorList>
            <consortium name="Wellcome Sanger Institute Data Sharing"/>
        </authorList>
    </citation>
    <scope>NUCLEOTIDE SEQUENCE [LARGE SCALE GENOMIC DNA]</scope>
</reference>
<comment type="subcellular location">
    <subcellularLocation>
        <location evidence="1">Membrane</location>
        <topology evidence="1">Single-pass type I membrane protein</topology>
    </subcellularLocation>
</comment>
<dbReference type="Ensembl" id="ENSENLT00000019348.1">
    <property type="protein sequence ID" value="ENSENLP00000018654.1"/>
    <property type="gene ID" value="ENSENLG00000008550.1"/>
</dbReference>
<keyword evidence="2 11" id="KW-0812">Transmembrane</keyword>
<keyword evidence="4" id="KW-0677">Repeat</keyword>
<dbReference type="InterPro" id="IPR003987">
    <property type="entry name" value="ICAM_VCAM_N"/>
</dbReference>
<evidence type="ECO:0000256" key="4">
    <source>
        <dbReference type="ARBA" id="ARBA00022737"/>
    </source>
</evidence>
<evidence type="ECO:0000256" key="11">
    <source>
        <dbReference type="SAM" id="Phobius"/>
    </source>
</evidence>
<dbReference type="Proteomes" id="UP000472264">
    <property type="component" value="Chromosome 8"/>
</dbReference>
<evidence type="ECO:0000256" key="7">
    <source>
        <dbReference type="ARBA" id="ARBA00023136"/>
    </source>
</evidence>
<dbReference type="InterPro" id="IPR007110">
    <property type="entry name" value="Ig-like_dom"/>
</dbReference>
<keyword evidence="6 11" id="KW-1133">Transmembrane helix</keyword>
<evidence type="ECO:0000256" key="1">
    <source>
        <dbReference type="ARBA" id="ARBA00004479"/>
    </source>
</evidence>
<evidence type="ECO:0000256" key="2">
    <source>
        <dbReference type="ARBA" id="ARBA00022692"/>
    </source>
</evidence>
<sequence>KCHMCFSLATRVLCSCPIKLNPPMVVVKYGDPISINCSTSETHFEGMGWEAIKAGKSVQETSHLNWALTNVTDWDINPSCFINLKNSTLGQCDRIPKIVVYTFPRNIDINSVTNGVMKEGETHNLTCHIQHVAPVQNLTIRWYRGDTPVHIDTFNNQDRKPQNQTSVYTFTPTKDDNRIKFRCEAHMDLGPEGPELNVSSPEYHITVHCEYAMNILLYQGKLLLPVFFFFYSLAAGQKLQLQCIVTEVAPARNVVVQWYHGNDTFEPTTTGWKCPITLISTITITLDRNHNGVEFKCKAQMDVGPRLPVEMISHPLNITVYYKPVINERKLPKVFPVFNGYPEELVCEADGQPPPEIQWSSDKGNHVPGATILVTKAGFYNCTATNEVDSVFHEIEVILKEDYLPLIAGFVAITVIAISVVFCFIYSIYYKNTKMRRYSLKNPKLSTQNGNVAHNGWDLQFPMTKLS</sequence>
<dbReference type="InterPro" id="IPR013783">
    <property type="entry name" value="Ig-like_fold"/>
</dbReference>
<keyword evidence="8" id="KW-1015">Disulfide bond</keyword>
<protein>
    <recommendedName>
        <fullName evidence="12">Ig-like domain-containing protein</fullName>
    </recommendedName>
</protein>
<dbReference type="GO" id="GO:0005178">
    <property type="term" value="F:integrin binding"/>
    <property type="evidence" value="ECO:0007669"/>
    <property type="project" value="InterPro"/>
</dbReference>
<keyword evidence="5" id="KW-0130">Cell adhesion</keyword>
<dbReference type="Gene3D" id="2.60.40.10">
    <property type="entry name" value="Immunoglobulins"/>
    <property type="match status" value="4"/>
</dbReference>
<organism evidence="13 14">
    <name type="scientific">Echeneis naucrates</name>
    <name type="common">Live sharksucker</name>
    <dbReference type="NCBI Taxonomy" id="173247"/>
    <lineage>
        <taxon>Eukaryota</taxon>
        <taxon>Metazoa</taxon>
        <taxon>Chordata</taxon>
        <taxon>Craniata</taxon>
        <taxon>Vertebrata</taxon>
        <taxon>Euteleostomi</taxon>
        <taxon>Actinopterygii</taxon>
        <taxon>Neopterygii</taxon>
        <taxon>Teleostei</taxon>
        <taxon>Neoteleostei</taxon>
        <taxon>Acanthomorphata</taxon>
        <taxon>Carangaria</taxon>
        <taxon>Carangiformes</taxon>
        <taxon>Echeneidae</taxon>
        <taxon>Echeneis</taxon>
    </lineage>
</organism>
<accession>A0A665UHI0</accession>
<feature type="domain" description="Ig-like" evidence="12">
    <location>
        <begin position="324"/>
        <end position="398"/>
    </location>
</feature>
<keyword evidence="9" id="KW-0325">Glycoprotein</keyword>
<keyword evidence="7 11" id="KW-0472">Membrane</keyword>
<dbReference type="InterPro" id="IPR036179">
    <property type="entry name" value="Ig-like_dom_sf"/>
</dbReference>
<dbReference type="GO" id="GO:0016020">
    <property type="term" value="C:membrane"/>
    <property type="evidence" value="ECO:0007669"/>
    <property type="project" value="UniProtKB-SubCell"/>
</dbReference>
<reference evidence="13" key="2">
    <citation type="submission" date="2025-08" db="UniProtKB">
        <authorList>
            <consortium name="Ensembl"/>
        </authorList>
    </citation>
    <scope>IDENTIFICATION</scope>
</reference>
<dbReference type="InterPro" id="IPR047012">
    <property type="entry name" value="ICAM_VCAM"/>
</dbReference>
<evidence type="ECO:0000256" key="6">
    <source>
        <dbReference type="ARBA" id="ARBA00022989"/>
    </source>
</evidence>
<evidence type="ECO:0000256" key="5">
    <source>
        <dbReference type="ARBA" id="ARBA00022889"/>
    </source>
</evidence>
<dbReference type="PRINTS" id="PR01472">
    <property type="entry name" value="ICAMVCAM1"/>
</dbReference>
<evidence type="ECO:0000256" key="8">
    <source>
        <dbReference type="ARBA" id="ARBA00023157"/>
    </source>
</evidence>